<feature type="region of interest" description="Disordered" evidence="1">
    <location>
        <begin position="1"/>
        <end position="45"/>
    </location>
</feature>
<evidence type="ECO:0000313" key="3">
    <source>
        <dbReference type="EMBL" id="MBB1259434.1"/>
    </source>
</evidence>
<organism evidence="2 5">
    <name type="scientific">Streptomyces alkaliterrae</name>
    <dbReference type="NCBI Taxonomy" id="2213162"/>
    <lineage>
        <taxon>Bacteria</taxon>
        <taxon>Bacillati</taxon>
        <taxon>Actinomycetota</taxon>
        <taxon>Actinomycetes</taxon>
        <taxon>Kitasatosporales</taxon>
        <taxon>Streptomycetaceae</taxon>
        <taxon>Streptomyces</taxon>
    </lineage>
</organism>
<evidence type="ECO:0000313" key="2">
    <source>
        <dbReference type="EMBL" id="MBB1254572.1"/>
    </source>
</evidence>
<proteinExistence type="predicted"/>
<accession>A0A7W3WLM0</accession>
<dbReference type="RefSeq" id="WP_153507251.1">
    <property type="nucleotide sequence ID" value="NZ_JABJWZ010000121.1"/>
</dbReference>
<dbReference type="Proteomes" id="UP000525686">
    <property type="component" value="Unassembled WGS sequence"/>
</dbReference>
<dbReference type="EMBL" id="JABJXA010000053">
    <property type="protein sequence ID" value="MBB1259434.1"/>
    <property type="molecule type" value="Genomic_DNA"/>
</dbReference>
<sequence>MKMRPFSDSEGAQSAGEGEASTSADGERDHHSGTSEPEKPETADD</sequence>
<name>A0A7W3WLM0_9ACTN</name>
<protein>
    <submittedName>
        <fullName evidence="2">Uncharacterized protein</fullName>
    </submittedName>
</protein>
<gene>
    <name evidence="2" type="ORF">H3146_14545</name>
    <name evidence="3" type="ORF">H3147_11375</name>
</gene>
<reference evidence="4 5" key="1">
    <citation type="submission" date="2020-05" db="EMBL/GenBank/DDBJ databases">
        <title>Classification of alakaliphilic streptomycetes isolated from an alkaline soil next to Lonar Crater, India and a proposal for the recognition of Streptomyces alkaliterrae sp. nov.</title>
        <authorList>
            <person name="Golinska P."/>
        </authorList>
    </citation>
    <scope>NUCLEOTIDE SEQUENCE [LARGE SCALE GENOMIC DNA]</scope>
    <source>
        <strain evidence="5">OF3</strain>
        <strain evidence="4">OF8</strain>
    </source>
</reference>
<evidence type="ECO:0000313" key="4">
    <source>
        <dbReference type="Proteomes" id="UP000517765"/>
    </source>
</evidence>
<reference evidence="2" key="2">
    <citation type="journal article" name="Syst. Appl. Microbiol.">
        <title>Streptomyces alkaliterrae sp. nov., isolated from an alkaline soil, and emended descriptions of Streptomyces alkaliphilus, Streptomyces calidiresistens and Streptomyces durbertensis.</title>
        <authorList>
            <person name="Swiecimska M."/>
            <person name="Golinska P."/>
            <person name="Nouioui I."/>
            <person name="Wypij M."/>
            <person name="Rai M."/>
            <person name="Sangal V."/>
            <person name="Goodfellow M."/>
        </authorList>
    </citation>
    <scope>NUCLEOTIDE SEQUENCE</scope>
    <source>
        <strain evidence="2">OF3</strain>
        <strain evidence="3">OF8</strain>
    </source>
</reference>
<comment type="caution">
    <text evidence="2">The sequence shown here is derived from an EMBL/GenBank/DDBJ whole genome shotgun (WGS) entry which is preliminary data.</text>
</comment>
<evidence type="ECO:0000256" key="1">
    <source>
        <dbReference type="SAM" id="MobiDB-lite"/>
    </source>
</evidence>
<evidence type="ECO:0000313" key="5">
    <source>
        <dbReference type="Proteomes" id="UP000525686"/>
    </source>
</evidence>
<dbReference type="AlphaFoldDB" id="A0A7W3WLM0"/>
<dbReference type="Proteomes" id="UP000517765">
    <property type="component" value="Unassembled WGS sequence"/>
</dbReference>
<feature type="compositionally biased region" description="Basic and acidic residues" evidence="1">
    <location>
        <begin position="25"/>
        <end position="45"/>
    </location>
</feature>
<dbReference type="EMBL" id="JABJWZ010000121">
    <property type="protein sequence ID" value="MBB1254572.1"/>
    <property type="molecule type" value="Genomic_DNA"/>
</dbReference>